<feature type="compositionally biased region" description="Basic residues" evidence="1">
    <location>
        <begin position="44"/>
        <end position="55"/>
    </location>
</feature>
<feature type="non-terminal residue" evidence="2">
    <location>
        <position position="251"/>
    </location>
</feature>
<comment type="caution">
    <text evidence="2">The sequence shown here is derived from an EMBL/GenBank/DDBJ whole genome shotgun (WGS) entry which is preliminary data.</text>
</comment>
<feature type="compositionally biased region" description="Basic and acidic residues" evidence="1">
    <location>
        <begin position="85"/>
        <end position="97"/>
    </location>
</feature>
<sequence length="251" mass="27331">MLTAEAASACIYYIRSAHEMHSHPTPPTACSHLVPCCRGPSHKDSRHRTTARRGHTPAAHGQSSSSPSLLSLACSLQHKITPRQRRAEAKKRQESHNHAPSHPATSVTHYQDNNYMGKDQQQSKHKNSIALLATAPFPTLPQSLLLSFPLLRPSQTRHSHFNTHPSSTGLGIVGPSQHTQSVMRSRCAATYAIPFRSPAAQCPPRPSQSPACHGHTTHTAPQCRAATPPQLWAQRPTRTGAHAPCAATTRR</sequence>
<feature type="region of interest" description="Disordered" evidence="1">
    <location>
        <begin position="199"/>
        <end position="251"/>
    </location>
</feature>
<evidence type="ECO:0000256" key="1">
    <source>
        <dbReference type="SAM" id="MobiDB-lite"/>
    </source>
</evidence>
<proteinExistence type="predicted"/>
<evidence type="ECO:0000313" key="2">
    <source>
        <dbReference type="EMBL" id="EKF27581.1"/>
    </source>
</evidence>
<feature type="region of interest" description="Disordered" evidence="1">
    <location>
        <begin position="80"/>
        <end position="111"/>
    </location>
</feature>
<name>K2MZ15_TRYCR</name>
<reference evidence="2 3" key="1">
    <citation type="journal article" date="2012" name="BMC Genomics">
        <title>Comparative genomic analysis of human infective Trypanosoma cruzi lineages with the bat-restricted subspecies T. cruzi marinkellei.</title>
        <authorList>
            <person name="Franzen O."/>
            <person name="Talavera-Lopez C."/>
            <person name="Ochaya S."/>
            <person name="Butler C.E."/>
            <person name="Messenger L.A."/>
            <person name="Lewis M.D."/>
            <person name="Llewellyn M.S."/>
            <person name="Marinkelle C.J."/>
            <person name="Tyler K.M."/>
            <person name="Miles M.A."/>
            <person name="Andersson B."/>
        </authorList>
    </citation>
    <scope>NUCLEOTIDE SEQUENCE [LARGE SCALE GENOMIC DNA]</scope>
    <source>
        <strain evidence="2 3">B7</strain>
    </source>
</reference>
<dbReference type="AlphaFoldDB" id="K2MZ15"/>
<gene>
    <name evidence="2" type="ORF">MOQ_008690</name>
</gene>
<organism evidence="2 3">
    <name type="scientific">Trypanosoma cruzi marinkellei</name>
    <dbReference type="NCBI Taxonomy" id="85056"/>
    <lineage>
        <taxon>Eukaryota</taxon>
        <taxon>Discoba</taxon>
        <taxon>Euglenozoa</taxon>
        <taxon>Kinetoplastea</taxon>
        <taxon>Metakinetoplastina</taxon>
        <taxon>Trypanosomatida</taxon>
        <taxon>Trypanosomatidae</taxon>
        <taxon>Trypanosoma</taxon>
        <taxon>Schizotrypanum</taxon>
    </lineage>
</organism>
<accession>K2MZ15</accession>
<dbReference type="Proteomes" id="UP000007350">
    <property type="component" value="Unassembled WGS sequence"/>
</dbReference>
<evidence type="ECO:0000313" key="3">
    <source>
        <dbReference type="Proteomes" id="UP000007350"/>
    </source>
</evidence>
<keyword evidence="3" id="KW-1185">Reference proteome</keyword>
<feature type="region of interest" description="Disordered" evidence="1">
    <location>
        <begin position="39"/>
        <end position="68"/>
    </location>
</feature>
<dbReference type="EMBL" id="AHKC01017778">
    <property type="protein sequence ID" value="EKF27581.1"/>
    <property type="molecule type" value="Genomic_DNA"/>
</dbReference>
<protein>
    <submittedName>
        <fullName evidence="2">Uncharacterized protein</fullName>
    </submittedName>
</protein>